<sequence length="137" mass="13613">MVAGVGHIQVALRIGGNAGWGVEAGLQRRAIDAPFTLPGHGFDTAIGQAAADAVVVAGIGEIHAAIGAAQQRIGIGTAGLCRGTVTLTRMAVAGQRLDLVCNGVSHQVAANATAVATATPAAIHCHRAIALRCLPVA</sequence>
<dbReference type="AlphaFoldDB" id="A0A9P6XTD7"/>
<dbReference type="Proteomes" id="UP000740926">
    <property type="component" value="Unassembled WGS sequence"/>
</dbReference>
<comment type="caution">
    <text evidence="1">The sequence shown here is derived from an EMBL/GenBank/DDBJ whole genome shotgun (WGS) entry which is preliminary data.</text>
</comment>
<gene>
    <name evidence="1" type="ORF">G6F50_016509</name>
</gene>
<name>A0A9P6XTD7_9FUNG</name>
<evidence type="ECO:0000313" key="2">
    <source>
        <dbReference type="Proteomes" id="UP000740926"/>
    </source>
</evidence>
<reference evidence="1 2" key="1">
    <citation type="journal article" date="2020" name="Microb. Genom.">
        <title>Genetic diversity of clinical and environmental Mucorales isolates obtained from an investigation of mucormycosis cases among solid organ transplant recipients.</title>
        <authorList>
            <person name="Nguyen M.H."/>
            <person name="Kaul D."/>
            <person name="Muto C."/>
            <person name="Cheng S.J."/>
            <person name="Richter R.A."/>
            <person name="Bruno V.M."/>
            <person name="Liu G."/>
            <person name="Beyhan S."/>
            <person name="Sundermann A.J."/>
            <person name="Mounaud S."/>
            <person name="Pasculle A.W."/>
            <person name="Nierman W.C."/>
            <person name="Driscoll E."/>
            <person name="Cumbie R."/>
            <person name="Clancy C.J."/>
            <person name="Dupont C.L."/>
        </authorList>
    </citation>
    <scope>NUCLEOTIDE SEQUENCE [LARGE SCALE GENOMIC DNA]</scope>
    <source>
        <strain evidence="1 2">GL24</strain>
    </source>
</reference>
<accession>A0A9P6XTD7</accession>
<protein>
    <submittedName>
        <fullName evidence="1">Uncharacterized protein</fullName>
    </submittedName>
</protein>
<organism evidence="1 2">
    <name type="scientific">Rhizopus delemar</name>
    <dbReference type="NCBI Taxonomy" id="936053"/>
    <lineage>
        <taxon>Eukaryota</taxon>
        <taxon>Fungi</taxon>
        <taxon>Fungi incertae sedis</taxon>
        <taxon>Mucoromycota</taxon>
        <taxon>Mucoromycotina</taxon>
        <taxon>Mucoromycetes</taxon>
        <taxon>Mucorales</taxon>
        <taxon>Mucorineae</taxon>
        <taxon>Rhizopodaceae</taxon>
        <taxon>Rhizopus</taxon>
    </lineage>
</organism>
<keyword evidence="2" id="KW-1185">Reference proteome</keyword>
<proteinExistence type="predicted"/>
<dbReference type="EMBL" id="JAANIU010010491">
    <property type="protein sequence ID" value="KAG1531793.1"/>
    <property type="molecule type" value="Genomic_DNA"/>
</dbReference>
<evidence type="ECO:0000313" key="1">
    <source>
        <dbReference type="EMBL" id="KAG1531793.1"/>
    </source>
</evidence>